<keyword evidence="1" id="KW-0812">Transmembrane</keyword>
<organism evidence="2 3">
    <name type="scientific">Coemansia spiralis</name>
    <dbReference type="NCBI Taxonomy" id="417178"/>
    <lineage>
        <taxon>Eukaryota</taxon>
        <taxon>Fungi</taxon>
        <taxon>Fungi incertae sedis</taxon>
        <taxon>Zoopagomycota</taxon>
        <taxon>Kickxellomycotina</taxon>
        <taxon>Kickxellomycetes</taxon>
        <taxon>Kickxellales</taxon>
        <taxon>Kickxellaceae</taxon>
        <taxon>Coemansia</taxon>
    </lineage>
</organism>
<proteinExistence type="predicted"/>
<dbReference type="EMBL" id="JANBTW010000032">
    <property type="protein sequence ID" value="KAJ2677519.1"/>
    <property type="molecule type" value="Genomic_DNA"/>
</dbReference>
<feature type="transmembrane region" description="Helical" evidence="1">
    <location>
        <begin position="233"/>
        <end position="253"/>
    </location>
</feature>
<sequence length="377" mass="41293">MDAASSELVSITTAAISSTMLKCIPLPTYVAASESVPKYSRIIHPAILPTETTKAYEILATLSTAFTDAEEAIYSSTQYESSSSSSSDDMLGLESYVGGEAMLTERSAQIFCLNKKCTKDRDWLTKMPKAAAGWTIGAVSLVLGIILFVPTLVWRNTDFLDGVFALTEVCISLFLRAALNTTSSNQDIIYKASIFFNYHAAIELCFVLVVMIIRLHAHYNPLISMKQVFSTSIARFVSVCLSVLVLVGVLLMFGSSSNNVTSSAGPGMHLLQAVSFFIAAACLAFGIFTLQLTSAEGSWYYKKHYAVLFISLILMALWGAYTSARTFVPLNNVARDSEVMFYLLNILPLIIIGAVFIVLRAPLLFNFEMTAHWKSKV</sequence>
<feature type="transmembrane region" description="Helical" evidence="1">
    <location>
        <begin position="131"/>
        <end position="154"/>
    </location>
</feature>
<gene>
    <name evidence="2" type="ORF">GGI25_003154</name>
</gene>
<evidence type="ECO:0008006" key="4">
    <source>
        <dbReference type="Google" id="ProtNLM"/>
    </source>
</evidence>
<feature type="transmembrane region" description="Helical" evidence="1">
    <location>
        <begin position="188"/>
        <end position="213"/>
    </location>
</feature>
<evidence type="ECO:0000313" key="2">
    <source>
        <dbReference type="EMBL" id="KAJ2677519.1"/>
    </source>
</evidence>
<comment type="caution">
    <text evidence="2">The sequence shown here is derived from an EMBL/GenBank/DDBJ whole genome shotgun (WGS) entry which is preliminary data.</text>
</comment>
<accession>A0A9W8G2N2</accession>
<dbReference type="AlphaFoldDB" id="A0A9W8G2N2"/>
<dbReference type="OrthoDB" id="5553747at2759"/>
<keyword evidence="1" id="KW-0472">Membrane</keyword>
<feature type="transmembrane region" description="Helical" evidence="1">
    <location>
        <begin position="341"/>
        <end position="359"/>
    </location>
</feature>
<keyword evidence="1" id="KW-1133">Transmembrane helix</keyword>
<reference evidence="2" key="1">
    <citation type="submission" date="2022-07" db="EMBL/GenBank/DDBJ databases">
        <title>Phylogenomic reconstructions and comparative analyses of Kickxellomycotina fungi.</title>
        <authorList>
            <person name="Reynolds N.K."/>
            <person name="Stajich J.E."/>
            <person name="Barry K."/>
            <person name="Grigoriev I.V."/>
            <person name="Crous P."/>
            <person name="Smith M.E."/>
        </authorList>
    </citation>
    <scope>NUCLEOTIDE SEQUENCE</scope>
    <source>
        <strain evidence="2">NRRL 3115</strain>
    </source>
</reference>
<feature type="transmembrane region" description="Helical" evidence="1">
    <location>
        <begin position="305"/>
        <end position="321"/>
    </location>
</feature>
<protein>
    <recommendedName>
        <fullName evidence="4">Transmembrane protein</fullName>
    </recommendedName>
</protein>
<name>A0A9W8G2N2_9FUNG</name>
<feature type="transmembrane region" description="Helical" evidence="1">
    <location>
        <begin position="273"/>
        <end position="293"/>
    </location>
</feature>
<evidence type="ECO:0000313" key="3">
    <source>
        <dbReference type="Proteomes" id="UP001151518"/>
    </source>
</evidence>
<evidence type="ECO:0000256" key="1">
    <source>
        <dbReference type="SAM" id="Phobius"/>
    </source>
</evidence>
<dbReference type="Proteomes" id="UP001151518">
    <property type="component" value="Unassembled WGS sequence"/>
</dbReference>